<organism evidence="1 2">
    <name type="scientific">Litoreibacter roseus</name>
    <dbReference type="NCBI Taxonomy" id="2601869"/>
    <lineage>
        <taxon>Bacteria</taxon>
        <taxon>Pseudomonadati</taxon>
        <taxon>Pseudomonadota</taxon>
        <taxon>Alphaproteobacteria</taxon>
        <taxon>Rhodobacterales</taxon>
        <taxon>Roseobacteraceae</taxon>
        <taxon>Litoreibacter</taxon>
    </lineage>
</organism>
<proteinExistence type="predicted"/>
<dbReference type="AlphaFoldDB" id="A0A6N6JBM2"/>
<dbReference type="OrthoDB" id="7842657at2"/>
<reference evidence="1 2" key="1">
    <citation type="submission" date="2019-12" db="EMBL/GenBank/DDBJ databases">
        <title>Litoreibacter badius sp. nov., a novel bacteriochlorophyll a-containing bacterium in the genus Litoreibacter.</title>
        <authorList>
            <person name="Kanamuro M."/>
            <person name="Takabe Y."/>
            <person name="Mori K."/>
            <person name="Takaichi S."/>
            <person name="Hanada S."/>
        </authorList>
    </citation>
    <scope>NUCLEOTIDE SEQUENCE [LARGE SCALE GENOMIC DNA]</scope>
    <source>
        <strain evidence="1 2">K6</strain>
    </source>
</reference>
<comment type="caution">
    <text evidence="1">The sequence shown here is derived from an EMBL/GenBank/DDBJ whole genome shotgun (WGS) entry which is preliminary data.</text>
</comment>
<sequence length="281" mass="30418">MIKWKLAVFAVGLLLASPLLLLNVWGIKTSMWAIDATRANEAALAGEAPKPVGKMPVSPFQWIRDNARVRAEFDQTAVNWRRSVYVSDSVAVEDLLTPGEASPDPAFAPLYAEARAARHLIGHCEDVLAKLGTKCAVSEASANAARDGSYTISARLSYAPSYDLGTPEKMPGGGLVTASTRLGENVSDDELPLNSAEARRGFMDQALAICESIRTRHGTCIINSISITRVVKRQRRADVEAGLPPPPVRLRATAQFTIYAKENRETQKAFREELTALAAAT</sequence>
<protein>
    <submittedName>
        <fullName evidence="1">Uncharacterized protein</fullName>
    </submittedName>
</protein>
<name>A0A6N6JBM2_9RHOB</name>
<gene>
    <name evidence="1" type="ORF">KIN_07470</name>
</gene>
<evidence type="ECO:0000313" key="2">
    <source>
        <dbReference type="Proteomes" id="UP000436822"/>
    </source>
</evidence>
<dbReference type="RefSeq" id="WP_159804587.1">
    <property type="nucleotide sequence ID" value="NZ_BLJE01000001.1"/>
</dbReference>
<keyword evidence="2" id="KW-1185">Reference proteome</keyword>
<accession>A0A6N6JBM2</accession>
<dbReference type="Proteomes" id="UP000436822">
    <property type="component" value="Unassembled WGS sequence"/>
</dbReference>
<evidence type="ECO:0000313" key="1">
    <source>
        <dbReference type="EMBL" id="GFE63673.1"/>
    </source>
</evidence>
<dbReference type="EMBL" id="BLJE01000001">
    <property type="protein sequence ID" value="GFE63673.1"/>
    <property type="molecule type" value="Genomic_DNA"/>
</dbReference>